<accession>A0A6C0AXE9</accession>
<name>A0A6C0AXE9_9ZZZZ</name>
<reference evidence="3" key="1">
    <citation type="journal article" date="2020" name="Nature">
        <title>Giant virus diversity and host interactions through global metagenomics.</title>
        <authorList>
            <person name="Schulz F."/>
            <person name="Roux S."/>
            <person name="Paez-Espino D."/>
            <person name="Jungbluth S."/>
            <person name="Walsh D.A."/>
            <person name="Denef V.J."/>
            <person name="McMahon K.D."/>
            <person name="Konstantinidis K.T."/>
            <person name="Eloe-Fadrosh E.A."/>
            <person name="Kyrpides N.C."/>
            <person name="Woyke T."/>
        </authorList>
    </citation>
    <scope>NUCLEOTIDE SEQUENCE</scope>
    <source>
        <strain evidence="3">GVMAG-S-ERX556022-25</strain>
    </source>
</reference>
<sequence length="238" mass="27218">MSTPIWLNDPTIILKHDKLSEFWPKLSMTIEEKVNAITRLIILLTILGYMLTLSLKILAAGIITLVTIIILYFIQSNENLDSKKIKESFNNNTQSELYSTFSDPKTYNLVKENLSKPTPNNPVMNVLLPEIQERPNKEGAAPAFNPTIEGQINKSVKDFISKEHSYDKSITEKLFNDTGDDFMFDRSMRQWYSTPNTRIPNDQDGFAKFAYGSMISGKEGNKFALERNQSGSYNYTMY</sequence>
<dbReference type="EMBL" id="MN738809">
    <property type="protein sequence ID" value="QHS84514.1"/>
    <property type="molecule type" value="Genomic_DNA"/>
</dbReference>
<dbReference type="AlphaFoldDB" id="A0A6C0AXE9"/>
<keyword evidence="1" id="KW-0812">Transmembrane</keyword>
<feature type="transmembrane region" description="Helical" evidence="1">
    <location>
        <begin position="34"/>
        <end position="51"/>
    </location>
</feature>
<evidence type="ECO:0000256" key="1">
    <source>
        <dbReference type="SAM" id="Phobius"/>
    </source>
</evidence>
<protein>
    <recommendedName>
        <fullName evidence="2">Minor capsid protein P9 transmembrane helices domain-containing protein</fullName>
    </recommendedName>
</protein>
<feature type="domain" description="Minor capsid protein P9 transmembrane helices" evidence="2">
    <location>
        <begin position="5"/>
        <end position="73"/>
    </location>
</feature>
<organism evidence="3">
    <name type="scientific">viral metagenome</name>
    <dbReference type="NCBI Taxonomy" id="1070528"/>
    <lineage>
        <taxon>unclassified sequences</taxon>
        <taxon>metagenomes</taxon>
        <taxon>organismal metagenomes</taxon>
    </lineage>
</organism>
<feature type="transmembrane region" description="Helical" evidence="1">
    <location>
        <begin position="57"/>
        <end position="74"/>
    </location>
</feature>
<evidence type="ECO:0000259" key="2">
    <source>
        <dbReference type="Pfam" id="PF19066"/>
    </source>
</evidence>
<keyword evidence="1" id="KW-1133">Transmembrane helix</keyword>
<keyword evidence="1" id="KW-0472">Membrane</keyword>
<proteinExistence type="predicted"/>
<dbReference type="Pfam" id="PF19066">
    <property type="entry name" value="P9_TM"/>
    <property type="match status" value="1"/>
</dbReference>
<dbReference type="InterPro" id="IPR043915">
    <property type="entry name" value="P9_TM"/>
</dbReference>
<evidence type="ECO:0000313" key="3">
    <source>
        <dbReference type="EMBL" id="QHS84514.1"/>
    </source>
</evidence>